<protein>
    <recommendedName>
        <fullName evidence="15">G-protein coupled receptors family 1 profile domain-containing protein</fullName>
    </recommendedName>
</protein>
<keyword evidence="3 14" id="KW-0716">Sensory transduction</keyword>
<feature type="transmembrane region" description="Helical" evidence="14">
    <location>
        <begin position="106"/>
        <end position="132"/>
    </location>
</feature>
<dbReference type="PANTHER" id="PTHR24240">
    <property type="entry name" value="OPSIN"/>
    <property type="match status" value="1"/>
</dbReference>
<sequence>MNSFPYGMYGNRPPMLPNYGYSGDPYMQRPLMPWTFPPNATIVDTVPQEMRYMVPDHWYRFPPINPLWYSLLGVTMIVLGSISITGNGIVLYLMTSVKSLRTPTNILICNLAFSDFMMMAFNMTTMAINSFAQTWALGPFMCEFYGMWGSLFGCGSVWSLVFITRDRYNVIVRGMSAGRLTIKKSLAQVLFIWFYSVAWTIIPFFGWSRYVPEGNMTSCTIDYLSKDLWNASYTVVYAVAVYFLPLFTLVYHYYYIVCAVATHERTLREQAKKMNVASLRANADANKESADIRIAKVAMMTVGLWFMAWTPYCTLAFLGIFTDGDYLTPMVSIWGAVFAKSAACYNPIVYALSHPKYRSALFTRFPSLACGVGAVEPVVDDDAKSEMSVATTFSDHTSAP</sequence>
<reference evidence="16" key="2">
    <citation type="submission" date="2015-06" db="UniProtKB">
        <authorList>
            <consortium name="EnsemblMetazoa"/>
        </authorList>
    </citation>
    <scope>IDENTIFICATION</scope>
</reference>
<keyword evidence="6 14" id="KW-1133">Transmembrane helix</keyword>
<feature type="transmembrane region" description="Helical" evidence="14">
    <location>
        <begin position="144"/>
        <end position="164"/>
    </location>
</feature>
<keyword evidence="4 14" id="KW-0812">Transmembrane</keyword>
<dbReference type="InterPro" id="IPR001760">
    <property type="entry name" value="Opsin"/>
</dbReference>
<dbReference type="GO" id="GO:0004930">
    <property type="term" value="F:G protein-coupled receptor activity"/>
    <property type="evidence" value="ECO:0007669"/>
    <property type="project" value="UniProtKB-KW"/>
</dbReference>
<evidence type="ECO:0000256" key="2">
    <source>
        <dbReference type="ARBA" id="ARBA00022543"/>
    </source>
</evidence>
<keyword evidence="11 14" id="KW-0675">Receptor</keyword>
<organism evidence="16 17">
    <name type="scientific">Tetranychus urticae</name>
    <name type="common">Two-spotted spider mite</name>
    <dbReference type="NCBI Taxonomy" id="32264"/>
    <lineage>
        <taxon>Eukaryota</taxon>
        <taxon>Metazoa</taxon>
        <taxon>Ecdysozoa</taxon>
        <taxon>Arthropoda</taxon>
        <taxon>Chelicerata</taxon>
        <taxon>Arachnida</taxon>
        <taxon>Acari</taxon>
        <taxon>Acariformes</taxon>
        <taxon>Trombidiformes</taxon>
        <taxon>Prostigmata</taxon>
        <taxon>Eleutherengona</taxon>
        <taxon>Raphignathae</taxon>
        <taxon>Tetranychoidea</taxon>
        <taxon>Tetranychidae</taxon>
        <taxon>Tetranychus</taxon>
    </lineage>
</organism>
<dbReference type="SUPFAM" id="SSF81321">
    <property type="entry name" value="Family A G protein-coupled receptor-like"/>
    <property type="match status" value="1"/>
</dbReference>
<dbReference type="PRINTS" id="PR00238">
    <property type="entry name" value="OPSIN"/>
</dbReference>
<dbReference type="HOGENOM" id="CLU_009579_3_0_1"/>
<dbReference type="Proteomes" id="UP000015104">
    <property type="component" value="Unassembled WGS sequence"/>
</dbReference>
<evidence type="ECO:0000259" key="15">
    <source>
        <dbReference type="PROSITE" id="PS50262"/>
    </source>
</evidence>
<evidence type="ECO:0000256" key="10">
    <source>
        <dbReference type="ARBA" id="ARBA00023157"/>
    </source>
</evidence>
<dbReference type="SMART" id="SM01381">
    <property type="entry name" value="7TM_GPCR_Srsx"/>
    <property type="match status" value="1"/>
</dbReference>
<comment type="similarity">
    <text evidence="14">Belongs to the G-protein coupled receptor 1 family. Opsin subfamily.</text>
</comment>
<dbReference type="InterPro" id="IPR027430">
    <property type="entry name" value="Retinal_BS"/>
</dbReference>
<keyword evidence="13" id="KW-0844">Vision</keyword>
<dbReference type="PROSITE" id="PS00238">
    <property type="entry name" value="OPSIN"/>
    <property type="match status" value="1"/>
</dbReference>
<evidence type="ECO:0000256" key="12">
    <source>
        <dbReference type="ARBA" id="ARBA00023224"/>
    </source>
</evidence>
<dbReference type="FunFam" id="1.20.1070.10:FF:000044">
    <property type="entry name" value="Opsin, ultraviolet-sensitive"/>
    <property type="match status" value="1"/>
</dbReference>
<keyword evidence="12 14" id="KW-0807">Transducer</keyword>
<dbReference type="GO" id="GO:0009881">
    <property type="term" value="F:photoreceptor activity"/>
    <property type="evidence" value="ECO:0007669"/>
    <property type="project" value="UniProtKB-KW"/>
</dbReference>
<dbReference type="GO" id="GO:0007602">
    <property type="term" value="P:phototransduction"/>
    <property type="evidence" value="ECO:0007669"/>
    <property type="project" value="UniProtKB-KW"/>
</dbReference>
<dbReference type="InterPro" id="IPR017452">
    <property type="entry name" value="GPCR_Rhodpsn_7TM"/>
</dbReference>
<evidence type="ECO:0000256" key="1">
    <source>
        <dbReference type="ARBA" id="ARBA00004141"/>
    </source>
</evidence>
<evidence type="ECO:0000256" key="7">
    <source>
        <dbReference type="ARBA" id="ARBA00022991"/>
    </source>
</evidence>
<keyword evidence="10" id="KW-1015">Disulfide bond</keyword>
<dbReference type="OMA" id="GDIGCNF"/>
<dbReference type="AlphaFoldDB" id="T1KJA2"/>
<dbReference type="InterPro" id="IPR000276">
    <property type="entry name" value="GPCR_Rhodpsn"/>
</dbReference>
<evidence type="ECO:0000256" key="4">
    <source>
        <dbReference type="ARBA" id="ARBA00022692"/>
    </source>
</evidence>
<dbReference type="PROSITE" id="PS50262">
    <property type="entry name" value="G_PROTEIN_RECEP_F1_2"/>
    <property type="match status" value="1"/>
</dbReference>
<accession>T1KJA2</accession>
<dbReference type="Gene3D" id="1.20.1070.10">
    <property type="entry name" value="Rhodopsin 7-helix transmembrane proteins"/>
    <property type="match status" value="1"/>
</dbReference>
<keyword evidence="7 14" id="KW-0157">Chromophore</keyword>
<evidence type="ECO:0000256" key="13">
    <source>
        <dbReference type="ARBA" id="ARBA00023305"/>
    </source>
</evidence>
<dbReference type="GO" id="GO:0016020">
    <property type="term" value="C:membrane"/>
    <property type="evidence" value="ECO:0007669"/>
    <property type="project" value="UniProtKB-SubCell"/>
</dbReference>
<proteinExistence type="inferred from homology"/>
<evidence type="ECO:0000313" key="16">
    <source>
        <dbReference type="EnsemblMetazoa" id="tetur12g04340.1"/>
    </source>
</evidence>
<dbReference type="PRINTS" id="PR00578">
    <property type="entry name" value="OPSINLTRLEYE"/>
</dbReference>
<keyword evidence="17" id="KW-1185">Reference proteome</keyword>
<evidence type="ECO:0000313" key="17">
    <source>
        <dbReference type="Proteomes" id="UP000015104"/>
    </source>
</evidence>
<dbReference type="KEGG" id="tut:107364443"/>
<feature type="transmembrane region" description="Helical" evidence="14">
    <location>
        <begin position="67"/>
        <end position="94"/>
    </location>
</feature>
<reference evidence="17" key="1">
    <citation type="submission" date="2011-08" db="EMBL/GenBank/DDBJ databases">
        <authorList>
            <person name="Rombauts S."/>
        </authorList>
    </citation>
    <scope>NUCLEOTIDE SEQUENCE</scope>
    <source>
        <strain evidence="17">London</strain>
    </source>
</reference>
<feature type="transmembrane region" description="Helical" evidence="14">
    <location>
        <begin position="185"/>
        <end position="207"/>
    </location>
</feature>
<evidence type="ECO:0000256" key="8">
    <source>
        <dbReference type="ARBA" id="ARBA00023040"/>
    </source>
</evidence>
<feature type="transmembrane region" description="Helical" evidence="14">
    <location>
        <begin position="333"/>
        <end position="352"/>
    </location>
</feature>
<keyword evidence="8 14" id="KW-0297">G-protein coupled receptor</keyword>
<evidence type="ECO:0000256" key="9">
    <source>
        <dbReference type="ARBA" id="ARBA00023136"/>
    </source>
</evidence>
<evidence type="ECO:0000256" key="6">
    <source>
        <dbReference type="ARBA" id="ARBA00022989"/>
    </source>
</evidence>
<keyword evidence="5 14" id="KW-0681">Retinal protein</keyword>
<evidence type="ECO:0000256" key="5">
    <source>
        <dbReference type="ARBA" id="ARBA00022925"/>
    </source>
</evidence>
<dbReference type="EMBL" id="CAEY01000120">
    <property type="status" value="NOT_ANNOTATED_CDS"/>
    <property type="molecule type" value="Genomic_DNA"/>
</dbReference>
<keyword evidence="9 14" id="KW-0472">Membrane</keyword>
<dbReference type="OrthoDB" id="9996086at2759"/>
<dbReference type="EnsemblMetazoa" id="tetur12g04340.1">
    <property type="protein sequence ID" value="tetur12g04340.1"/>
    <property type="gene ID" value="tetur12g04340"/>
</dbReference>
<gene>
    <name evidence="16" type="primary">107364443</name>
</gene>
<dbReference type="PRINTS" id="PR00237">
    <property type="entry name" value="GPCRRHODOPSN"/>
</dbReference>
<dbReference type="Pfam" id="PF00001">
    <property type="entry name" value="7tm_1"/>
    <property type="match status" value="1"/>
</dbReference>
<dbReference type="eggNOG" id="KOG3656">
    <property type="taxonomic scope" value="Eukaryota"/>
</dbReference>
<feature type="transmembrane region" description="Helical" evidence="14">
    <location>
        <begin position="297"/>
        <end position="321"/>
    </location>
</feature>
<dbReference type="STRING" id="32264.T1KJA2"/>
<comment type="subcellular location">
    <subcellularLocation>
        <location evidence="1 14">Membrane</location>
        <topology evidence="1 14">Multi-pass membrane protein</topology>
    </subcellularLocation>
</comment>
<evidence type="ECO:0000256" key="3">
    <source>
        <dbReference type="ARBA" id="ARBA00022606"/>
    </source>
</evidence>
<keyword evidence="2 14" id="KW-0600">Photoreceptor protein</keyword>
<feature type="domain" description="G-protein coupled receptors family 1 profile" evidence="15">
    <location>
        <begin position="86"/>
        <end position="350"/>
    </location>
</feature>
<evidence type="ECO:0000256" key="14">
    <source>
        <dbReference type="RuleBase" id="RU004951"/>
    </source>
</evidence>
<name>T1KJA2_TETUR</name>
<evidence type="ECO:0000256" key="11">
    <source>
        <dbReference type="ARBA" id="ARBA00023170"/>
    </source>
</evidence>
<dbReference type="InterPro" id="IPR050125">
    <property type="entry name" value="GPCR_opsins"/>
</dbReference>
<dbReference type="InterPro" id="IPR001391">
    <property type="entry name" value="Opsin_lateye"/>
</dbReference>
<dbReference type="CDD" id="cd15079">
    <property type="entry name" value="7tmA_photoreceptors_insect"/>
    <property type="match status" value="1"/>
</dbReference>
<feature type="transmembrane region" description="Helical" evidence="14">
    <location>
        <begin position="235"/>
        <end position="256"/>
    </location>
</feature>
<dbReference type="GO" id="GO:0007601">
    <property type="term" value="P:visual perception"/>
    <property type="evidence" value="ECO:0007669"/>
    <property type="project" value="UniProtKB-KW"/>
</dbReference>